<dbReference type="PROSITE" id="PS00075">
    <property type="entry name" value="DHFR_1"/>
    <property type="match status" value="1"/>
</dbReference>
<dbReference type="GO" id="GO:0046452">
    <property type="term" value="P:dihydrofolate metabolic process"/>
    <property type="evidence" value="ECO:0007669"/>
    <property type="project" value="TreeGrafter"/>
</dbReference>
<comment type="pathway">
    <text evidence="1">Cofactor biosynthesis; tetrahydrofolate biosynthesis; 5,6,7,8-tetrahydrofolate from 7,8-dihydrofolate: step 1/1.</text>
</comment>
<name>A0A1G2Q1P0_9BACT</name>
<keyword evidence="4" id="KW-0554">One-carbon metabolism</keyword>
<dbReference type="GO" id="GO:0006730">
    <property type="term" value="P:one-carbon metabolic process"/>
    <property type="evidence" value="ECO:0007669"/>
    <property type="project" value="UniProtKB-KW"/>
</dbReference>
<evidence type="ECO:0000313" key="9">
    <source>
        <dbReference type="EMBL" id="OHA54493.1"/>
    </source>
</evidence>
<dbReference type="PROSITE" id="PS51330">
    <property type="entry name" value="DHFR_2"/>
    <property type="match status" value="1"/>
</dbReference>
<dbReference type="UniPathway" id="UPA00077">
    <property type="reaction ID" value="UER00158"/>
</dbReference>
<comment type="similarity">
    <text evidence="2 7">Belongs to the dihydrofolate reductase family.</text>
</comment>
<dbReference type="SUPFAM" id="SSF53597">
    <property type="entry name" value="Dihydrofolate reductase-like"/>
    <property type="match status" value="1"/>
</dbReference>
<evidence type="ECO:0000256" key="7">
    <source>
        <dbReference type="RuleBase" id="RU004474"/>
    </source>
</evidence>
<evidence type="ECO:0000259" key="8">
    <source>
        <dbReference type="PROSITE" id="PS51330"/>
    </source>
</evidence>
<protein>
    <recommendedName>
        <fullName evidence="3">dihydrofolate reductase</fullName>
        <ecNumber evidence="3">1.5.1.3</ecNumber>
    </recommendedName>
</protein>
<dbReference type="AlphaFoldDB" id="A0A1G2Q1P0"/>
<accession>A0A1G2Q1P0</accession>
<dbReference type="GO" id="GO:0046654">
    <property type="term" value="P:tetrahydrofolate biosynthetic process"/>
    <property type="evidence" value="ECO:0007669"/>
    <property type="project" value="UniProtKB-UniPathway"/>
</dbReference>
<dbReference type="Proteomes" id="UP000178936">
    <property type="component" value="Unassembled WGS sequence"/>
</dbReference>
<evidence type="ECO:0000256" key="1">
    <source>
        <dbReference type="ARBA" id="ARBA00004903"/>
    </source>
</evidence>
<dbReference type="PANTHER" id="PTHR48069:SF3">
    <property type="entry name" value="DIHYDROFOLATE REDUCTASE"/>
    <property type="match status" value="1"/>
</dbReference>
<dbReference type="InterPro" id="IPR012259">
    <property type="entry name" value="DHFR"/>
</dbReference>
<dbReference type="PRINTS" id="PR00070">
    <property type="entry name" value="DHFR"/>
</dbReference>
<dbReference type="GO" id="GO:0004146">
    <property type="term" value="F:dihydrofolate reductase activity"/>
    <property type="evidence" value="ECO:0007669"/>
    <property type="project" value="UniProtKB-EC"/>
</dbReference>
<dbReference type="InterPro" id="IPR024072">
    <property type="entry name" value="DHFR-like_dom_sf"/>
</dbReference>
<evidence type="ECO:0000256" key="2">
    <source>
        <dbReference type="ARBA" id="ARBA00009539"/>
    </source>
</evidence>
<dbReference type="Gene3D" id="3.40.430.10">
    <property type="entry name" value="Dihydrofolate Reductase, subunit A"/>
    <property type="match status" value="1"/>
</dbReference>
<organism evidence="9 10">
    <name type="scientific">Candidatus Veblenbacteria bacterium RIFOXYA2_FULL_43_9</name>
    <dbReference type="NCBI Taxonomy" id="1802425"/>
    <lineage>
        <taxon>Bacteria</taxon>
        <taxon>Candidatus Vebleniibacteriota</taxon>
    </lineage>
</organism>
<gene>
    <name evidence="9" type="ORF">A2226_01635</name>
</gene>
<evidence type="ECO:0000313" key="10">
    <source>
        <dbReference type="Proteomes" id="UP000178936"/>
    </source>
</evidence>
<evidence type="ECO:0000256" key="4">
    <source>
        <dbReference type="ARBA" id="ARBA00022563"/>
    </source>
</evidence>
<comment type="caution">
    <text evidence="9">The sequence shown here is derived from an EMBL/GenBank/DDBJ whole genome shotgun (WGS) entry which is preliminary data.</text>
</comment>
<proteinExistence type="inferred from homology"/>
<keyword evidence="6" id="KW-0560">Oxidoreductase</keyword>
<dbReference type="InterPro" id="IPR017925">
    <property type="entry name" value="DHFR_CS"/>
</dbReference>
<dbReference type="GO" id="GO:0050661">
    <property type="term" value="F:NADP binding"/>
    <property type="evidence" value="ECO:0007669"/>
    <property type="project" value="InterPro"/>
</dbReference>
<keyword evidence="5" id="KW-0521">NADP</keyword>
<evidence type="ECO:0000256" key="3">
    <source>
        <dbReference type="ARBA" id="ARBA00012856"/>
    </source>
</evidence>
<feature type="domain" description="DHFR" evidence="8">
    <location>
        <begin position="2"/>
        <end position="167"/>
    </location>
</feature>
<dbReference type="EMBL" id="MHTB01000046">
    <property type="protein sequence ID" value="OHA54493.1"/>
    <property type="molecule type" value="Genomic_DNA"/>
</dbReference>
<dbReference type="InterPro" id="IPR001796">
    <property type="entry name" value="DHFR_dom"/>
</dbReference>
<dbReference type="CDD" id="cd00209">
    <property type="entry name" value="DHFR"/>
    <property type="match status" value="1"/>
</dbReference>
<sequence>MNFSIIAAVDSKRGIGIKGGLPWRLKGDMEHFREITVGQGNNGVIMGRTTWLSLPEKFRPLPERVNVVLTEQDLSLPQGVLRASSIDEAINILEAKSVSDIFVIGGGQVYTQGIVHPLCQKLYVTEIMQEFDCDTFFPKIPPEFVKTSESETITEGDIAYHFVVYEKK</sequence>
<evidence type="ECO:0000256" key="6">
    <source>
        <dbReference type="ARBA" id="ARBA00023002"/>
    </source>
</evidence>
<evidence type="ECO:0000256" key="5">
    <source>
        <dbReference type="ARBA" id="ARBA00022857"/>
    </source>
</evidence>
<dbReference type="EC" id="1.5.1.3" evidence="3"/>
<reference evidence="9 10" key="1">
    <citation type="journal article" date="2016" name="Nat. Commun.">
        <title>Thousands of microbial genomes shed light on interconnected biogeochemical processes in an aquifer system.</title>
        <authorList>
            <person name="Anantharaman K."/>
            <person name="Brown C.T."/>
            <person name="Hug L.A."/>
            <person name="Sharon I."/>
            <person name="Castelle C.J."/>
            <person name="Probst A.J."/>
            <person name="Thomas B.C."/>
            <person name="Singh A."/>
            <person name="Wilkins M.J."/>
            <person name="Karaoz U."/>
            <person name="Brodie E.L."/>
            <person name="Williams K.H."/>
            <person name="Hubbard S.S."/>
            <person name="Banfield J.F."/>
        </authorList>
    </citation>
    <scope>NUCLEOTIDE SEQUENCE [LARGE SCALE GENOMIC DNA]</scope>
</reference>
<dbReference type="GO" id="GO:0046655">
    <property type="term" value="P:folic acid metabolic process"/>
    <property type="evidence" value="ECO:0007669"/>
    <property type="project" value="TreeGrafter"/>
</dbReference>
<dbReference type="Pfam" id="PF00186">
    <property type="entry name" value="DHFR_1"/>
    <property type="match status" value="1"/>
</dbReference>
<dbReference type="PANTHER" id="PTHR48069">
    <property type="entry name" value="DIHYDROFOLATE REDUCTASE"/>
    <property type="match status" value="1"/>
</dbReference>